<dbReference type="PANTHER" id="PTHR33710">
    <property type="entry name" value="BNAC02G09200D PROTEIN"/>
    <property type="match status" value="1"/>
</dbReference>
<sequence>MVSSSRSNDWSIPVEKMSDLNLDDSDIELDYYGDEDVTDPREKIANPPWCVVGRVDIDKFNNPKSLSDAKRKSMETRERNGGFEGLSVVDLEGQSSALAILWREKDTCLSIDSRKYFIDVKVRIVGIHEFRYTGFYVNFCELHDLGYVENKFTWERGRGTEKWVSEKLDRALATTNWHAMFSKAMLYHMETACSDHMTFFFISLSIRIIRYSLVKFHFENSWLRETDVKEAVEEGWNRGKGQNIISQIEHFMHYLKRKTRGKVGYATLKMDMSKAYDHVEWNFLQAMMGTEKKWGIRWISWQKVCVCKEDGGLGFRELYHFNIAMLAKTGWNLLTRPEDLFEEQRKRNLKIKLEEAVMISWSLWKARNNLYWNNKQSTSIATLYRVKKAPEEWRNANSGDEMCVAAVYNMNTKWELPSLDTIKCNTDASCDIHTGLAGVDMVLRNYLG</sequence>
<proteinExistence type="predicted"/>
<dbReference type="PANTHER" id="PTHR33710:SF73">
    <property type="entry name" value="ZINC KNUCKLE CX2CX4HX4C DOMAIN-CONTAINING PROTEIN"/>
    <property type="match status" value="1"/>
</dbReference>
<dbReference type="OrthoDB" id="1267182at2759"/>
<evidence type="ECO:0008006" key="3">
    <source>
        <dbReference type="Google" id="ProtNLM"/>
    </source>
</evidence>
<keyword evidence="2" id="KW-1185">Reference proteome</keyword>
<dbReference type="AlphaFoldDB" id="A0A2G2W769"/>
<gene>
    <name evidence="1" type="ORF">CQW23_19935</name>
</gene>
<name>A0A2G2W769_CAPBA</name>
<evidence type="ECO:0000313" key="1">
    <source>
        <dbReference type="EMBL" id="PHT41081.1"/>
    </source>
</evidence>
<reference evidence="1 2" key="1">
    <citation type="journal article" date="2017" name="Genome Biol.">
        <title>New reference genome sequences of hot pepper reveal the massive evolution of plant disease-resistance genes by retroduplication.</title>
        <authorList>
            <person name="Kim S."/>
            <person name="Park J."/>
            <person name="Yeom S.I."/>
            <person name="Kim Y.M."/>
            <person name="Seo E."/>
            <person name="Kim K.T."/>
            <person name="Kim M.S."/>
            <person name="Lee J.M."/>
            <person name="Cheong K."/>
            <person name="Shin H.S."/>
            <person name="Kim S.B."/>
            <person name="Han K."/>
            <person name="Lee J."/>
            <person name="Park M."/>
            <person name="Lee H.A."/>
            <person name="Lee H.Y."/>
            <person name="Lee Y."/>
            <person name="Oh S."/>
            <person name="Lee J.H."/>
            <person name="Choi E."/>
            <person name="Choi E."/>
            <person name="Lee S.E."/>
            <person name="Jeon J."/>
            <person name="Kim H."/>
            <person name="Choi G."/>
            <person name="Song H."/>
            <person name="Lee J."/>
            <person name="Lee S.C."/>
            <person name="Kwon J.K."/>
            <person name="Lee H.Y."/>
            <person name="Koo N."/>
            <person name="Hong Y."/>
            <person name="Kim R.W."/>
            <person name="Kang W.H."/>
            <person name="Huh J.H."/>
            <person name="Kang B.C."/>
            <person name="Yang T.J."/>
            <person name="Lee Y.H."/>
            <person name="Bennetzen J.L."/>
            <person name="Choi D."/>
        </authorList>
    </citation>
    <scope>NUCLEOTIDE SEQUENCE [LARGE SCALE GENOMIC DNA]</scope>
    <source>
        <strain evidence="2">cv. PBC81</strain>
    </source>
</reference>
<dbReference type="Proteomes" id="UP000224567">
    <property type="component" value="Unassembled WGS sequence"/>
</dbReference>
<accession>A0A2G2W769</accession>
<reference evidence="2" key="2">
    <citation type="journal article" date="2017" name="J. Anim. Genet.">
        <title>Multiple reference genome sequences of hot pepper reveal the massive evolution of plant disease resistance genes by retroduplication.</title>
        <authorList>
            <person name="Kim S."/>
            <person name="Park J."/>
            <person name="Yeom S.-I."/>
            <person name="Kim Y.-M."/>
            <person name="Seo E."/>
            <person name="Kim K.-T."/>
            <person name="Kim M.-S."/>
            <person name="Lee J.M."/>
            <person name="Cheong K."/>
            <person name="Shin H.-S."/>
            <person name="Kim S.-B."/>
            <person name="Han K."/>
            <person name="Lee J."/>
            <person name="Park M."/>
            <person name="Lee H.-A."/>
            <person name="Lee H.-Y."/>
            <person name="Lee Y."/>
            <person name="Oh S."/>
            <person name="Lee J.H."/>
            <person name="Choi E."/>
            <person name="Choi E."/>
            <person name="Lee S.E."/>
            <person name="Jeon J."/>
            <person name="Kim H."/>
            <person name="Choi G."/>
            <person name="Song H."/>
            <person name="Lee J."/>
            <person name="Lee S.-C."/>
            <person name="Kwon J.-K."/>
            <person name="Lee H.-Y."/>
            <person name="Koo N."/>
            <person name="Hong Y."/>
            <person name="Kim R.W."/>
            <person name="Kang W.-H."/>
            <person name="Huh J.H."/>
            <person name="Kang B.-C."/>
            <person name="Yang T.-J."/>
            <person name="Lee Y.-H."/>
            <person name="Bennetzen J.L."/>
            <person name="Choi D."/>
        </authorList>
    </citation>
    <scope>NUCLEOTIDE SEQUENCE [LARGE SCALE GENOMIC DNA]</scope>
    <source>
        <strain evidence="2">cv. PBC81</strain>
    </source>
</reference>
<protein>
    <recommendedName>
        <fullName evidence="3">Reverse transcriptase domain-containing protein</fullName>
    </recommendedName>
</protein>
<dbReference type="EMBL" id="MLFT02000008">
    <property type="protein sequence ID" value="PHT41081.1"/>
    <property type="molecule type" value="Genomic_DNA"/>
</dbReference>
<evidence type="ECO:0000313" key="2">
    <source>
        <dbReference type="Proteomes" id="UP000224567"/>
    </source>
</evidence>
<comment type="caution">
    <text evidence="1">The sequence shown here is derived from an EMBL/GenBank/DDBJ whole genome shotgun (WGS) entry which is preliminary data.</text>
</comment>
<dbReference type="STRING" id="33114.A0A2G2W769"/>
<organism evidence="1 2">
    <name type="scientific">Capsicum baccatum</name>
    <name type="common">Peruvian pepper</name>
    <dbReference type="NCBI Taxonomy" id="33114"/>
    <lineage>
        <taxon>Eukaryota</taxon>
        <taxon>Viridiplantae</taxon>
        <taxon>Streptophyta</taxon>
        <taxon>Embryophyta</taxon>
        <taxon>Tracheophyta</taxon>
        <taxon>Spermatophyta</taxon>
        <taxon>Magnoliopsida</taxon>
        <taxon>eudicotyledons</taxon>
        <taxon>Gunneridae</taxon>
        <taxon>Pentapetalae</taxon>
        <taxon>asterids</taxon>
        <taxon>lamiids</taxon>
        <taxon>Solanales</taxon>
        <taxon>Solanaceae</taxon>
        <taxon>Solanoideae</taxon>
        <taxon>Capsiceae</taxon>
        <taxon>Capsicum</taxon>
    </lineage>
</organism>